<gene>
    <name evidence="2" type="ORF">FHETE_612</name>
</gene>
<dbReference type="EMBL" id="JAAGWQ010000007">
    <property type="protein sequence ID" value="KAF5680068.1"/>
    <property type="molecule type" value="Genomic_DNA"/>
</dbReference>
<proteinExistence type="predicted"/>
<dbReference type="AlphaFoldDB" id="A0A8H5U2X2"/>
<dbReference type="Proteomes" id="UP000567885">
    <property type="component" value="Unassembled WGS sequence"/>
</dbReference>
<sequence length="135" mass="15122">MAPNDHGFANDDLQELKSHLLELKLAFSIVPTHCPQRKAKKTPKTNSTSLSDTKDAIMEKVDFHMVGADDDGLEEEEENDEIQDPDFQAEMMEDSGAPIESPEKTDIVFKVAWPNGKASDYESEDSGFDPQRDHN</sequence>
<organism evidence="2 3">
    <name type="scientific">Fusarium heterosporum</name>
    <dbReference type="NCBI Taxonomy" id="42747"/>
    <lineage>
        <taxon>Eukaryota</taxon>
        <taxon>Fungi</taxon>
        <taxon>Dikarya</taxon>
        <taxon>Ascomycota</taxon>
        <taxon>Pezizomycotina</taxon>
        <taxon>Sordariomycetes</taxon>
        <taxon>Hypocreomycetidae</taxon>
        <taxon>Hypocreales</taxon>
        <taxon>Nectriaceae</taxon>
        <taxon>Fusarium</taxon>
        <taxon>Fusarium heterosporum species complex</taxon>
    </lineage>
</organism>
<evidence type="ECO:0000256" key="1">
    <source>
        <dbReference type="SAM" id="MobiDB-lite"/>
    </source>
</evidence>
<name>A0A8H5U2X2_FUSHE</name>
<reference evidence="2 3" key="1">
    <citation type="submission" date="2020-05" db="EMBL/GenBank/DDBJ databases">
        <title>Identification and distribution of gene clusters putatively required for synthesis of sphingolipid metabolism inhibitors in phylogenetically diverse species of the filamentous fungus Fusarium.</title>
        <authorList>
            <person name="Kim H.-S."/>
            <person name="Busman M."/>
            <person name="Brown D.W."/>
            <person name="Divon H."/>
            <person name="Uhlig S."/>
            <person name="Proctor R.H."/>
        </authorList>
    </citation>
    <scope>NUCLEOTIDE SEQUENCE [LARGE SCALE GENOMIC DNA]</scope>
    <source>
        <strain evidence="2 3">NRRL 20693</strain>
    </source>
</reference>
<protein>
    <submittedName>
        <fullName evidence="2">Uncharacterized protein</fullName>
    </submittedName>
</protein>
<feature type="region of interest" description="Disordered" evidence="1">
    <location>
        <begin position="34"/>
        <end position="56"/>
    </location>
</feature>
<keyword evidence="3" id="KW-1185">Reference proteome</keyword>
<dbReference type="OrthoDB" id="5106685at2759"/>
<evidence type="ECO:0000313" key="3">
    <source>
        <dbReference type="Proteomes" id="UP000567885"/>
    </source>
</evidence>
<accession>A0A8H5U2X2</accession>
<comment type="caution">
    <text evidence="2">The sequence shown here is derived from an EMBL/GenBank/DDBJ whole genome shotgun (WGS) entry which is preliminary data.</text>
</comment>
<evidence type="ECO:0000313" key="2">
    <source>
        <dbReference type="EMBL" id="KAF5680068.1"/>
    </source>
</evidence>